<comment type="caution">
    <text evidence="2">The sequence shown here is derived from an EMBL/GenBank/DDBJ whole genome shotgun (WGS) entry which is preliminary data.</text>
</comment>
<evidence type="ECO:0000256" key="1">
    <source>
        <dbReference type="SAM" id="MobiDB-lite"/>
    </source>
</evidence>
<gene>
    <name evidence="2" type="ORF">GQ43DRAFT_440585</name>
</gene>
<evidence type="ECO:0000313" key="2">
    <source>
        <dbReference type="EMBL" id="KAF2201455.1"/>
    </source>
</evidence>
<organism evidence="2 3">
    <name type="scientific">Delitschia confertaspora ATCC 74209</name>
    <dbReference type="NCBI Taxonomy" id="1513339"/>
    <lineage>
        <taxon>Eukaryota</taxon>
        <taxon>Fungi</taxon>
        <taxon>Dikarya</taxon>
        <taxon>Ascomycota</taxon>
        <taxon>Pezizomycotina</taxon>
        <taxon>Dothideomycetes</taxon>
        <taxon>Pleosporomycetidae</taxon>
        <taxon>Pleosporales</taxon>
        <taxon>Delitschiaceae</taxon>
        <taxon>Delitschia</taxon>
    </lineage>
</organism>
<feature type="non-terminal residue" evidence="2">
    <location>
        <position position="1"/>
    </location>
</feature>
<feature type="compositionally biased region" description="Polar residues" evidence="1">
    <location>
        <begin position="48"/>
        <end position="61"/>
    </location>
</feature>
<sequence>MPSPFPITLFAAPNTLCQTLTLTHERELSALKKAHSTELQTLVARIENTSLSTPNISTTSRTSRDLKRKREEKPDQDRAS</sequence>
<keyword evidence="3" id="KW-1185">Reference proteome</keyword>
<feature type="region of interest" description="Disordered" evidence="1">
    <location>
        <begin position="48"/>
        <end position="80"/>
    </location>
</feature>
<dbReference type="EMBL" id="ML993975">
    <property type="protein sequence ID" value="KAF2201455.1"/>
    <property type="molecule type" value="Genomic_DNA"/>
</dbReference>
<dbReference type="Proteomes" id="UP000799536">
    <property type="component" value="Unassembled WGS sequence"/>
</dbReference>
<reference evidence="2" key="1">
    <citation type="journal article" date="2020" name="Stud. Mycol.">
        <title>101 Dothideomycetes genomes: a test case for predicting lifestyles and emergence of pathogens.</title>
        <authorList>
            <person name="Haridas S."/>
            <person name="Albert R."/>
            <person name="Binder M."/>
            <person name="Bloem J."/>
            <person name="Labutti K."/>
            <person name="Salamov A."/>
            <person name="Andreopoulos B."/>
            <person name="Baker S."/>
            <person name="Barry K."/>
            <person name="Bills G."/>
            <person name="Bluhm B."/>
            <person name="Cannon C."/>
            <person name="Castanera R."/>
            <person name="Culley D."/>
            <person name="Daum C."/>
            <person name="Ezra D."/>
            <person name="Gonzalez J."/>
            <person name="Henrissat B."/>
            <person name="Kuo A."/>
            <person name="Liang C."/>
            <person name="Lipzen A."/>
            <person name="Lutzoni F."/>
            <person name="Magnuson J."/>
            <person name="Mondo S."/>
            <person name="Nolan M."/>
            <person name="Ohm R."/>
            <person name="Pangilinan J."/>
            <person name="Park H.-J."/>
            <person name="Ramirez L."/>
            <person name="Alfaro M."/>
            <person name="Sun H."/>
            <person name="Tritt A."/>
            <person name="Yoshinaga Y."/>
            <person name="Zwiers L.-H."/>
            <person name="Turgeon B."/>
            <person name="Goodwin S."/>
            <person name="Spatafora J."/>
            <person name="Crous P."/>
            <person name="Grigoriev I."/>
        </authorList>
    </citation>
    <scope>NUCLEOTIDE SEQUENCE</scope>
    <source>
        <strain evidence="2">ATCC 74209</strain>
    </source>
</reference>
<dbReference type="AlphaFoldDB" id="A0A9P4MZ24"/>
<name>A0A9P4MZ24_9PLEO</name>
<proteinExistence type="predicted"/>
<evidence type="ECO:0000313" key="3">
    <source>
        <dbReference type="Proteomes" id="UP000799536"/>
    </source>
</evidence>
<feature type="compositionally biased region" description="Basic and acidic residues" evidence="1">
    <location>
        <begin position="62"/>
        <end position="80"/>
    </location>
</feature>
<accession>A0A9P4MZ24</accession>
<protein>
    <submittedName>
        <fullName evidence="2">Uncharacterized protein</fullName>
    </submittedName>
</protein>